<name>A0AAN7V6C9_9PEZI</name>
<gene>
    <name evidence="2" type="ORF">RRF57_013233</name>
</gene>
<evidence type="ECO:0000256" key="1">
    <source>
        <dbReference type="SAM" id="MobiDB-lite"/>
    </source>
</evidence>
<dbReference type="AlphaFoldDB" id="A0AAN7V6C9"/>
<accession>A0AAN7V6C9</accession>
<evidence type="ECO:0000313" key="2">
    <source>
        <dbReference type="EMBL" id="KAK5637519.1"/>
    </source>
</evidence>
<comment type="caution">
    <text evidence="2">The sequence shown here is derived from an EMBL/GenBank/DDBJ whole genome shotgun (WGS) entry which is preliminary data.</text>
</comment>
<feature type="compositionally biased region" description="Basic and acidic residues" evidence="1">
    <location>
        <begin position="19"/>
        <end position="42"/>
    </location>
</feature>
<sequence length="101" mass="11842">MELLLETLGANLLALRERRKSERQRNVTHTEDQPQVHRESHPRVTAQPLCALEPDEDERWHDHDRGTIEHTAQRCLAHSHRRRAAALAERRHIALCPALRR</sequence>
<evidence type="ECO:0000313" key="3">
    <source>
        <dbReference type="Proteomes" id="UP001305414"/>
    </source>
</evidence>
<protein>
    <submittedName>
        <fullName evidence="2">Uncharacterized protein</fullName>
    </submittedName>
</protein>
<feature type="region of interest" description="Disordered" evidence="1">
    <location>
        <begin position="19"/>
        <end position="48"/>
    </location>
</feature>
<proteinExistence type="predicted"/>
<organism evidence="2 3">
    <name type="scientific">Xylaria bambusicola</name>
    <dbReference type="NCBI Taxonomy" id="326684"/>
    <lineage>
        <taxon>Eukaryota</taxon>
        <taxon>Fungi</taxon>
        <taxon>Dikarya</taxon>
        <taxon>Ascomycota</taxon>
        <taxon>Pezizomycotina</taxon>
        <taxon>Sordariomycetes</taxon>
        <taxon>Xylariomycetidae</taxon>
        <taxon>Xylariales</taxon>
        <taxon>Xylariaceae</taxon>
        <taxon>Xylaria</taxon>
    </lineage>
</organism>
<dbReference type="EMBL" id="JAWHQM010000126">
    <property type="protein sequence ID" value="KAK5637519.1"/>
    <property type="molecule type" value="Genomic_DNA"/>
</dbReference>
<reference evidence="2 3" key="1">
    <citation type="submission" date="2023-10" db="EMBL/GenBank/DDBJ databases">
        <title>Draft genome sequence of Xylaria bambusicola isolate GMP-LS, the root and basal stem rot pathogen of sugarcane in Indonesia.</title>
        <authorList>
            <person name="Selvaraj P."/>
            <person name="Muralishankar V."/>
            <person name="Muruganantham S."/>
            <person name="Sp S."/>
            <person name="Haryani S."/>
            <person name="Lau K.J.X."/>
            <person name="Naqvi N.I."/>
        </authorList>
    </citation>
    <scope>NUCLEOTIDE SEQUENCE [LARGE SCALE GENOMIC DNA]</scope>
    <source>
        <strain evidence="2">GMP-LS</strain>
    </source>
</reference>
<keyword evidence="3" id="KW-1185">Reference proteome</keyword>
<dbReference type="Proteomes" id="UP001305414">
    <property type="component" value="Unassembled WGS sequence"/>
</dbReference>